<sequence>MLFSVIIPTYNRASFLARTLDSVLAQDFQDFEVIVVDDGSTDHTQEVVALYTQRNQRIRYFYKDNGERAAARNFGIRQAQGNYVTFLDSDDLYYPHCLSAAHAFLQQHQNYEWFALAYEIRDEDGRLLSSQAKRKGNLAEQLFAGNLLSCIAVFVRRDIALLHPFQEDRTLAGSEDWELWLRLAARYPLPYANEVVACMIQHNARSVMEVNAERLEARLHACMRYVEADEAVRTLPSSYLRRFRTHAYAYLALHLALGKHFKKALHYYLKALRLSTLFFFHKKSAVILRELLKGMLWR</sequence>
<reference evidence="2 3" key="1">
    <citation type="submission" date="2020-03" db="EMBL/GenBank/DDBJ databases">
        <title>Genomic Encyclopedia of Type Strains, Phase IV (KMG-IV): sequencing the most valuable type-strain genomes for metagenomic binning, comparative biology and taxonomic classification.</title>
        <authorList>
            <person name="Goeker M."/>
        </authorList>
    </citation>
    <scope>NUCLEOTIDE SEQUENCE [LARGE SCALE GENOMIC DNA]</scope>
    <source>
        <strain evidence="2 3">DSM 5718</strain>
    </source>
</reference>
<dbReference type="AlphaFoldDB" id="A0A846MQ56"/>
<comment type="caution">
    <text evidence="2">The sequence shown here is derived from an EMBL/GenBank/DDBJ whole genome shotgun (WGS) entry which is preliminary data.</text>
</comment>
<protein>
    <submittedName>
        <fullName evidence="2">Glycosyltransferase involved in cell wall biosynthesis</fullName>
    </submittedName>
</protein>
<dbReference type="Proteomes" id="UP000537126">
    <property type="component" value="Unassembled WGS sequence"/>
</dbReference>
<dbReference type="InterPro" id="IPR001173">
    <property type="entry name" value="Glyco_trans_2-like"/>
</dbReference>
<dbReference type="Gene3D" id="3.90.550.10">
    <property type="entry name" value="Spore Coat Polysaccharide Biosynthesis Protein SpsA, Chain A"/>
    <property type="match status" value="1"/>
</dbReference>
<dbReference type="PANTHER" id="PTHR22916">
    <property type="entry name" value="GLYCOSYLTRANSFERASE"/>
    <property type="match status" value="1"/>
</dbReference>
<feature type="domain" description="Glycosyltransferase 2-like" evidence="1">
    <location>
        <begin position="4"/>
        <end position="122"/>
    </location>
</feature>
<name>A0A846MQ56_9BACT</name>
<dbReference type="PANTHER" id="PTHR22916:SF3">
    <property type="entry name" value="UDP-GLCNAC:BETAGAL BETA-1,3-N-ACETYLGLUCOSAMINYLTRANSFERASE-LIKE PROTEIN 1"/>
    <property type="match status" value="1"/>
</dbReference>
<keyword evidence="3" id="KW-1185">Reference proteome</keyword>
<gene>
    <name evidence="2" type="ORF">FHS56_001206</name>
</gene>
<dbReference type="Pfam" id="PF00535">
    <property type="entry name" value="Glycos_transf_2"/>
    <property type="match status" value="1"/>
</dbReference>
<dbReference type="GO" id="GO:0016758">
    <property type="term" value="F:hexosyltransferase activity"/>
    <property type="evidence" value="ECO:0007669"/>
    <property type="project" value="UniProtKB-ARBA"/>
</dbReference>
<proteinExistence type="predicted"/>
<dbReference type="EMBL" id="JAASRN010000002">
    <property type="protein sequence ID" value="NIK73693.1"/>
    <property type="molecule type" value="Genomic_DNA"/>
</dbReference>
<evidence type="ECO:0000259" key="1">
    <source>
        <dbReference type="Pfam" id="PF00535"/>
    </source>
</evidence>
<evidence type="ECO:0000313" key="2">
    <source>
        <dbReference type="EMBL" id="NIK73693.1"/>
    </source>
</evidence>
<dbReference type="InterPro" id="IPR029044">
    <property type="entry name" value="Nucleotide-diphossugar_trans"/>
</dbReference>
<accession>A0A846MQ56</accession>
<dbReference type="SUPFAM" id="SSF53448">
    <property type="entry name" value="Nucleotide-diphospho-sugar transferases"/>
    <property type="match status" value="1"/>
</dbReference>
<dbReference type="RefSeq" id="WP_166918969.1">
    <property type="nucleotide sequence ID" value="NZ_JAASRN010000002.1"/>
</dbReference>
<organism evidence="2 3">
    <name type="scientific">Thermonema lapsum</name>
    <dbReference type="NCBI Taxonomy" id="28195"/>
    <lineage>
        <taxon>Bacteria</taxon>
        <taxon>Pseudomonadati</taxon>
        <taxon>Bacteroidota</taxon>
        <taxon>Cytophagia</taxon>
        <taxon>Cytophagales</taxon>
        <taxon>Thermonemataceae</taxon>
        <taxon>Thermonema</taxon>
    </lineage>
</organism>
<evidence type="ECO:0000313" key="3">
    <source>
        <dbReference type="Proteomes" id="UP000537126"/>
    </source>
</evidence>
<keyword evidence="2" id="KW-0808">Transferase</keyword>